<dbReference type="AlphaFoldDB" id="A0AAV4ASQ8"/>
<sequence>MMKNVFVKILGTEKKRSSQKKKCAPSTMVITSSQTIPAPSSPRVHDLNHNSSRIPSHRFCLSTRYGTLTFSAEGLEISVWPFHLKFETARSEKSSVDSSRRNREDFFHFLIPAEQGFFFFSLASLQISPLFKSSAPGSLASKLIPGFSSEDLLKIFH</sequence>
<dbReference type="Proteomes" id="UP000735302">
    <property type="component" value="Unassembled WGS sequence"/>
</dbReference>
<gene>
    <name evidence="1" type="ORF">PoB_003735400</name>
</gene>
<organism evidence="1 2">
    <name type="scientific">Plakobranchus ocellatus</name>
    <dbReference type="NCBI Taxonomy" id="259542"/>
    <lineage>
        <taxon>Eukaryota</taxon>
        <taxon>Metazoa</taxon>
        <taxon>Spiralia</taxon>
        <taxon>Lophotrochozoa</taxon>
        <taxon>Mollusca</taxon>
        <taxon>Gastropoda</taxon>
        <taxon>Heterobranchia</taxon>
        <taxon>Euthyneura</taxon>
        <taxon>Panpulmonata</taxon>
        <taxon>Sacoglossa</taxon>
        <taxon>Placobranchoidea</taxon>
        <taxon>Plakobranchidae</taxon>
        <taxon>Plakobranchus</taxon>
    </lineage>
</organism>
<comment type="caution">
    <text evidence="1">The sequence shown here is derived from an EMBL/GenBank/DDBJ whole genome shotgun (WGS) entry which is preliminary data.</text>
</comment>
<accession>A0AAV4ASQ8</accession>
<evidence type="ECO:0000313" key="2">
    <source>
        <dbReference type="Proteomes" id="UP000735302"/>
    </source>
</evidence>
<reference evidence="1 2" key="1">
    <citation type="journal article" date="2021" name="Elife">
        <title>Chloroplast acquisition without the gene transfer in kleptoplastic sea slugs, Plakobranchus ocellatus.</title>
        <authorList>
            <person name="Maeda T."/>
            <person name="Takahashi S."/>
            <person name="Yoshida T."/>
            <person name="Shimamura S."/>
            <person name="Takaki Y."/>
            <person name="Nagai Y."/>
            <person name="Toyoda A."/>
            <person name="Suzuki Y."/>
            <person name="Arimoto A."/>
            <person name="Ishii H."/>
            <person name="Satoh N."/>
            <person name="Nishiyama T."/>
            <person name="Hasebe M."/>
            <person name="Maruyama T."/>
            <person name="Minagawa J."/>
            <person name="Obokata J."/>
            <person name="Shigenobu S."/>
        </authorList>
    </citation>
    <scope>NUCLEOTIDE SEQUENCE [LARGE SCALE GENOMIC DNA]</scope>
</reference>
<keyword evidence="2" id="KW-1185">Reference proteome</keyword>
<proteinExistence type="predicted"/>
<name>A0AAV4ASQ8_9GAST</name>
<dbReference type="EMBL" id="BLXT01004211">
    <property type="protein sequence ID" value="GFO10849.1"/>
    <property type="molecule type" value="Genomic_DNA"/>
</dbReference>
<evidence type="ECO:0000313" key="1">
    <source>
        <dbReference type="EMBL" id="GFO10849.1"/>
    </source>
</evidence>
<protein>
    <submittedName>
        <fullName evidence="1">Uncharacterized protein</fullName>
    </submittedName>
</protein>